<reference evidence="2" key="1">
    <citation type="submission" date="2021-03" db="EMBL/GenBank/DDBJ databases">
        <title>Agromyces archimandritus sp. nov., isolated from the cockroach Archimandrita tessellata.</title>
        <authorList>
            <person name="Guzman J."/>
            <person name="Ortuzar M."/>
            <person name="Poehlein A."/>
            <person name="Daniel R."/>
            <person name="Trujillo M."/>
            <person name="Vilcinskas A."/>
        </authorList>
    </citation>
    <scope>NUCLEOTIDE SEQUENCE</scope>
    <source>
        <strain evidence="2">G127AT</strain>
    </source>
</reference>
<feature type="domain" description="HTH arsR-type" evidence="1">
    <location>
        <begin position="1"/>
        <end position="92"/>
    </location>
</feature>
<dbReference type="AlphaFoldDB" id="A0A975FLX2"/>
<protein>
    <submittedName>
        <fullName evidence="2">Winged helix-turn-helix transcriptional regulator</fullName>
    </submittedName>
</protein>
<dbReference type="InterPro" id="IPR036390">
    <property type="entry name" value="WH_DNA-bd_sf"/>
</dbReference>
<accession>A0A975FLX2</accession>
<dbReference type="GO" id="GO:0010288">
    <property type="term" value="P:response to lead ion"/>
    <property type="evidence" value="ECO:0007669"/>
    <property type="project" value="TreeGrafter"/>
</dbReference>
<dbReference type="GO" id="GO:0003677">
    <property type="term" value="F:DNA binding"/>
    <property type="evidence" value="ECO:0007669"/>
    <property type="project" value="TreeGrafter"/>
</dbReference>
<dbReference type="CDD" id="cd00090">
    <property type="entry name" value="HTH_ARSR"/>
    <property type="match status" value="1"/>
</dbReference>
<dbReference type="PROSITE" id="PS50987">
    <property type="entry name" value="HTH_ARSR_2"/>
    <property type="match status" value="1"/>
</dbReference>
<sequence length="236" mass="24302">MTKDLSAIGRALAVPARSAILAALIDGSRRPASELAGIAGVSPSTASEHLGVLVDAGLLQVEARGRRRFYRIASPDVAVALEALGGLSPAVPVTGYRGHREAEDLAGARFCYDHLAGRLGVALADGLVARGLLVAESLDLAPGASDGFTGLGVDLAGIRGTRTLVRACPDWTERRPHLAGALGAHLAARFLDAGWIRRRAGSRRGVELTGEGARGLAGEWGIELSADSLPIVGGRP</sequence>
<dbReference type="RefSeq" id="WP_210897820.1">
    <property type="nucleotide sequence ID" value="NZ_CP071696.1"/>
</dbReference>
<dbReference type="KEGG" id="aarc:G127AT_13800"/>
<dbReference type="GO" id="GO:0097063">
    <property type="term" value="F:cadmium ion sensor activity"/>
    <property type="evidence" value="ECO:0007669"/>
    <property type="project" value="TreeGrafter"/>
</dbReference>
<dbReference type="InterPro" id="IPR001845">
    <property type="entry name" value="HTH_ArsR_DNA-bd_dom"/>
</dbReference>
<dbReference type="PRINTS" id="PR00778">
    <property type="entry name" value="HTHARSR"/>
</dbReference>
<proteinExistence type="predicted"/>
<dbReference type="InterPro" id="IPR011991">
    <property type="entry name" value="ArsR-like_HTH"/>
</dbReference>
<dbReference type="SUPFAM" id="SSF46785">
    <property type="entry name" value="Winged helix' DNA-binding domain"/>
    <property type="match status" value="1"/>
</dbReference>
<dbReference type="InterPro" id="IPR036388">
    <property type="entry name" value="WH-like_DNA-bd_sf"/>
</dbReference>
<dbReference type="GO" id="GO:0032791">
    <property type="term" value="F:lead ion binding"/>
    <property type="evidence" value="ECO:0007669"/>
    <property type="project" value="TreeGrafter"/>
</dbReference>
<name>A0A975FLX2_9MICO</name>
<dbReference type="GO" id="GO:0003700">
    <property type="term" value="F:DNA-binding transcription factor activity"/>
    <property type="evidence" value="ECO:0007669"/>
    <property type="project" value="InterPro"/>
</dbReference>
<dbReference type="Pfam" id="PF12840">
    <property type="entry name" value="HTH_20"/>
    <property type="match status" value="1"/>
</dbReference>
<dbReference type="NCBIfam" id="NF033788">
    <property type="entry name" value="HTH_metalloreg"/>
    <property type="match status" value="1"/>
</dbReference>
<dbReference type="EMBL" id="CP071696">
    <property type="protein sequence ID" value="QTX04334.1"/>
    <property type="molecule type" value="Genomic_DNA"/>
</dbReference>
<dbReference type="Proteomes" id="UP000671914">
    <property type="component" value="Chromosome"/>
</dbReference>
<evidence type="ECO:0000313" key="2">
    <source>
        <dbReference type="EMBL" id="QTX04334.1"/>
    </source>
</evidence>
<dbReference type="PANTHER" id="PTHR39168">
    <property type="entry name" value="TRANSCRIPTIONAL REGULATOR-RELATED"/>
    <property type="match status" value="1"/>
</dbReference>
<evidence type="ECO:0000313" key="3">
    <source>
        <dbReference type="Proteomes" id="UP000671914"/>
    </source>
</evidence>
<dbReference type="SMART" id="SM00418">
    <property type="entry name" value="HTH_ARSR"/>
    <property type="match status" value="1"/>
</dbReference>
<evidence type="ECO:0000259" key="1">
    <source>
        <dbReference type="PROSITE" id="PS50987"/>
    </source>
</evidence>
<dbReference type="GO" id="GO:0046686">
    <property type="term" value="P:response to cadmium ion"/>
    <property type="evidence" value="ECO:0007669"/>
    <property type="project" value="TreeGrafter"/>
</dbReference>
<gene>
    <name evidence="2" type="ORF">G127AT_13800</name>
</gene>
<dbReference type="PANTHER" id="PTHR39168:SF1">
    <property type="entry name" value="TRANSCRIPTIONAL REGULATORY PROTEIN"/>
    <property type="match status" value="1"/>
</dbReference>
<organism evidence="2 3">
    <name type="scientific">Agromyces archimandritae</name>
    <dbReference type="NCBI Taxonomy" id="2781962"/>
    <lineage>
        <taxon>Bacteria</taxon>
        <taxon>Bacillati</taxon>
        <taxon>Actinomycetota</taxon>
        <taxon>Actinomycetes</taxon>
        <taxon>Micrococcales</taxon>
        <taxon>Microbacteriaceae</taxon>
        <taxon>Agromyces</taxon>
    </lineage>
</organism>
<dbReference type="Gene3D" id="1.10.10.10">
    <property type="entry name" value="Winged helix-like DNA-binding domain superfamily/Winged helix DNA-binding domain"/>
    <property type="match status" value="1"/>
</dbReference>
<keyword evidence="3" id="KW-1185">Reference proteome</keyword>
<dbReference type="InterPro" id="IPR052543">
    <property type="entry name" value="HTH_Metal-responsive_Reg"/>
</dbReference>